<evidence type="ECO:0000259" key="10">
    <source>
        <dbReference type="Pfam" id="PF01432"/>
    </source>
</evidence>
<comment type="cofactor">
    <cofactor evidence="9">
        <name>Zn(2+)</name>
        <dbReference type="ChEBI" id="CHEBI:29105"/>
    </cofactor>
    <text evidence="9">Binds 1 zinc ion.</text>
</comment>
<name>A0ABS6XRW0_9SPHN</name>
<evidence type="ECO:0000313" key="12">
    <source>
        <dbReference type="EMBL" id="MBW4332161.1"/>
    </source>
</evidence>
<feature type="domain" description="Oligopeptidase A N-terminal" evidence="11">
    <location>
        <begin position="44"/>
        <end position="147"/>
    </location>
</feature>
<evidence type="ECO:0000256" key="9">
    <source>
        <dbReference type="RuleBase" id="RU003435"/>
    </source>
</evidence>
<evidence type="ECO:0000256" key="4">
    <source>
        <dbReference type="ARBA" id="ARBA00022801"/>
    </source>
</evidence>
<comment type="similarity">
    <text evidence="1 9">Belongs to the peptidase M3 family.</text>
</comment>
<evidence type="ECO:0000256" key="7">
    <source>
        <dbReference type="ARBA" id="ARBA00024603"/>
    </source>
</evidence>
<comment type="catalytic activity">
    <reaction evidence="7">
        <text>Hydrolysis of oligopeptides, with broad specificity. Gly or Ala commonly occur as P1 or P1' residues, but more distant residues are also important, as is shown by the fact that Z-Gly-Pro-Gly-|-Gly-Pro-Ala is cleaved, but not Z-(Gly)(5).</text>
        <dbReference type="EC" id="3.4.24.70"/>
    </reaction>
</comment>
<keyword evidence="4 9" id="KW-0378">Hydrolase</keyword>
<dbReference type="PANTHER" id="PTHR43660:SF1">
    <property type="entry name" value="DIPEPTIDYL CARBOXYPEPTIDASE"/>
    <property type="match status" value="1"/>
</dbReference>
<reference evidence="12 13" key="1">
    <citation type="submission" date="2021-07" db="EMBL/GenBank/DDBJ databases">
        <title>Stakelama flava sp. nov., a novel endophytic bacterium isolated from branch of Kandelia candel.</title>
        <authorList>
            <person name="Tuo L."/>
        </authorList>
    </citation>
    <scope>NUCLEOTIDE SEQUENCE [LARGE SCALE GENOMIC DNA]</scope>
    <source>
        <strain evidence="12 13">CBK3Z-3</strain>
    </source>
</reference>
<dbReference type="EMBL" id="JAHWZX010000019">
    <property type="protein sequence ID" value="MBW4332161.1"/>
    <property type="molecule type" value="Genomic_DNA"/>
</dbReference>
<keyword evidence="5 9" id="KW-0862">Zinc</keyword>
<protein>
    <recommendedName>
        <fullName evidence="8">oligopeptidase A</fullName>
        <ecNumber evidence="8">3.4.24.70</ecNumber>
    </recommendedName>
</protein>
<keyword evidence="6 9" id="KW-0482">Metalloprotease</keyword>
<comment type="caution">
    <text evidence="12">The sequence shown here is derived from an EMBL/GenBank/DDBJ whole genome shotgun (WGS) entry which is preliminary data.</text>
</comment>
<evidence type="ECO:0000256" key="6">
    <source>
        <dbReference type="ARBA" id="ARBA00023049"/>
    </source>
</evidence>
<dbReference type="Pfam" id="PF01432">
    <property type="entry name" value="Peptidase_M3"/>
    <property type="match status" value="1"/>
</dbReference>
<evidence type="ECO:0000313" key="13">
    <source>
        <dbReference type="Proteomes" id="UP001197214"/>
    </source>
</evidence>
<evidence type="ECO:0000259" key="11">
    <source>
        <dbReference type="Pfam" id="PF19310"/>
    </source>
</evidence>
<dbReference type="PANTHER" id="PTHR43660">
    <property type="entry name" value="DIPEPTIDYL CARBOXYPEPTIDASE"/>
    <property type="match status" value="1"/>
</dbReference>
<gene>
    <name evidence="12" type="ORF">KY084_14965</name>
</gene>
<keyword evidence="2 9" id="KW-0645">Protease</keyword>
<evidence type="ECO:0000256" key="3">
    <source>
        <dbReference type="ARBA" id="ARBA00022723"/>
    </source>
</evidence>
<evidence type="ECO:0000256" key="5">
    <source>
        <dbReference type="ARBA" id="ARBA00022833"/>
    </source>
</evidence>
<evidence type="ECO:0000256" key="2">
    <source>
        <dbReference type="ARBA" id="ARBA00022670"/>
    </source>
</evidence>
<dbReference type="InterPro" id="IPR045666">
    <property type="entry name" value="OpdA_N"/>
</dbReference>
<feature type="domain" description="Peptidase M3A/M3B catalytic" evidence="10">
    <location>
        <begin position="221"/>
        <end position="671"/>
    </location>
</feature>
<organism evidence="12 13">
    <name type="scientific">Stakelama flava</name>
    <dbReference type="NCBI Taxonomy" id="2860338"/>
    <lineage>
        <taxon>Bacteria</taxon>
        <taxon>Pseudomonadati</taxon>
        <taxon>Pseudomonadota</taxon>
        <taxon>Alphaproteobacteria</taxon>
        <taxon>Sphingomonadales</taxon>
        <taxon>Sphingomonadaceae</taxon>
        <taxon>Stakelama</taxon>
    </lineage>
</organism>
<evidence type="ECO:0000256" key="8">
    <source>
        <dbReference type="ARBA" id="ARBA00026100"/>
    </source>
</evidence>
<dbReference type="Proteomes" id="UP001197214">
    <property type="component" value="Unassembled WGS sequence"/>
</dbReference>
<dbReference type="Pfam" id="PF19310">
    <property type="entry name" value="TOP_N"/>
    <property type="match status" value="1"/>
</dbReference>
<dbReference type="InterPro" id="IPR034005">
    <property type="entry name" value="M3A_DCP"/>
</dbReference>
<sequence length="678" mass="74523">MNSLLDPLSLPDFPSLTPRAIEAALDEGIAAHQAVIADLIARRPENFADLWLPYERAETMLDALWSGVSHLQAVADTPELRAAYVAGEERLVANRMAVSQSRELYDLFAALVATPGFADLPTNDRVAVERAIRNFMLSGVALDAEAKESFGAISVELSSRMTAFGSAVLDATDAWFAHITDEAELVGIPAADKAMFARAAASRSLPGWAVTLQQPSVNAVLTFAENRDLRARVYQAYGTRASDQGPHAGQFDNSARIARILELRHEAAALLGFTDPVALSLATKMATDAEEVLAFLRDIARRAKLSAERELAELREFAADALGIMDLEPWDLAFASNRLRADRYAIDEQRVRAYFPVEKVLAGWKRLLNDLFGIRLRLRDDVPLYHPDAHYYDVADDDGVVIAGLYVDLHAREGKRGGAWMDQARSRLADGNAVGLPVAYLVCNFAPTGGETPSLLSHKDVITLLHETGHALHLLLTRVDRPSIAGTSGFEWDAIELPSQLMEDFAWDRAILKGMSGHHDTGEKLPDSLFDRMVAARNFQSAMLLMRQIEFSLFDILLHLGTLGSDPIEVIEAVRDEVAVVRPPAWHRFPHAFNHIFAGAYAGGFYSYLWAEVLAADGFQRFVEAGLIDRATGDALRAEIFSRGASRPAAESFRAFRGREPDPAVMLRRRGLVDEVAA</sequence>
<evidence type="ECO:0000256" key="1">
    <source>
        <dbReference type="ARBA" id="ARBA00006040"/>
    </source>
</evidence>
<dbReference type="InterPro" id="IPR045090">
    <property type="entry name" value="Pept_M3A_M3B"/>
</dbReference>
<keyword evidence="3 9" id="KW-0479">Metal-binding</keyword>
<dbReference type="InterPro" id="IPR001567">
    <property type="entry name" value="Pept_M3A_M3B_dom"/>
</dbReference>
<dbReference type="EC" id="3.4.24.70" evidence="8"/>
<keyword evidence="13" id="KW-1185">Reference proteome</keyword>
<proteinExistence type="inferred from homology"/>
<accession>A0ABS6XRW0</accession>
<dbReference type="CDD" id="cd06456">
    <property type="entry name" value="M3A_DCP"/>
    <property type="match status" value="1"/>
</dbReference>